<keyword evidence="4" id="KW-0472">Membrane</keyword>
<feature type="chain" id="PRO_5032715359" evidence="5">
    <location>
        <begin position="23"/>
        <end position="269"/>
    </location>
</feature>
<dbReference type="SUPFAM" id="SSF50956">
    <property type="entry name" value="Thermostable phytase (3-phytase)"/>
    <property type="match status" value="1"/>
</dbReference>
<proteinExistence type="inferred from homology"/>
<dbReference type="InterPro" id="IPR011042">
    <property type="entry name" value="6-blade_b-propeller_TolB-like"/>
</dbReference>
<evidence type="ECO:0000313" key="7">
    <source>
        <dbReference type="Proteomes" id="UP000560000"/>
    </source>
</evidence>
<dbReference type="GO" id="GO:0005886">
    <property type="term" value="C:plasma membrane"/>
    <property type="evidence" value="ECO:0007669"/>
    <property type="project" value="UniProtKB-SubCell"/>
</dbReference>
<dbReference type="AlphaFoldDB" id="A0A841KIB8"/>
<gene>
    <name evidence="6" type="ORF">HNQ86_002271</name>
</gene>
<dbReference type="Pfam" id="PF06977">
    <property type="entry name" value="SdiA-regulated"/>
    <property type="match status" value="1"/>
</dbReference>
<dbReference type="OrthoDB" id="6080098at2"/>
<dbReference type="RefSeq" id="WP_152569395.1">
    <property type="nucleotide sequence ID" value="NZ_JACHET010000001.1"/>
</dbReference>
<evidence type="ECO:0000256" key="4">
    <source>
        <dbReference type="ARBA" id="ARBA00023136"/>
    </source>
</evidence>
<comment type="subcellular location">
    <subcellularLocation>
        <location evidence="1">Cell membrane</location>
    </subcellularLocation>
</comment>
<keyword evidence="3" id="KW-1003">Cell membrane</keyword>
<accession>A0A841KIB8</accession>
<dbReference type="Proteomes" id="UP000560000">
    <property type="component" value="Unassembled WGS sequence"/>
</dbReference>
<sequence>MTCRHAVICLMLALFVATGAQASSASDDLAGYRLQMQTRVQGVADNLSGLAYDARHDRLLAVVNHPSTLLVLDTDGRVLRRIALDGFEDTEGVALLADGRVAVTEEGRNQIAIFALPPAGTGRALHRDARIVRLDLFAHGNDGYEGLAYDARHDCFWMVKERRPRGLFQLCGLLRDGAVRAITDHSAWLKAAHPGKDLSGIEFDAASGHLLLLSDESRRVTEIARGGERIARRALDDAHPPQPEGIAVDGHGHLYIVSEPNLFYRYGRD</sequence>
<evidence type="ECO:0000313" key="6">
    <source>
        <dbReference type="EMBL" id="MBB6184926.1"/>
    </source>
</evidence>
<dbReference type="CDD" id="cd09971">
    <property type="entry name" value="SdiA-regulated"/>
    <property type="match status" value="1"/>
</dbReference>
<protein>
    <submittedName>
        <fullName evidence="6">Uncharacterized protein YjiK</fullName>
    </submittedName>
</protein>
<reference evidence="6 7" key="1">
    <citation type="submission" date="2020-08" db="EMBL/GenBank/DDBJ databases">
        <title>Genomic Encyclopedia of Type Strains, Phase IV (KMG-IV): sequencing the most valuable type-strain genomes for metagenomic binning, comparative biology and taxonomic classification.</title>
        <authorList>
            <person name="Goeker M."/>
        </authorList>
    </citation>
    <scope>NUCLEOTIDE SEQUENCE [LARGE SCALE GENOMIC DNA]</scope>
    <source>
        <strain evidence="6 7">DSM 107085</strain>
    </source>
</reference>
<dbReference type="EMBL" id="JACHET010000001">
    <property type="protein sequence ID" value="MBB6184926.1"/>
    <property type="molecule type" value="Genomic_DNA"/>
</dbReference>
<evidence type="ECO:0000256" key="1">
    <source>
        <dbReference type="ARBA" id="ARBA00004236"/>
    </source>
</evidence>
<dbReference type="Gene3D" id="2.120.10.30">
    <property type="entry name" value="TolB, C-terminal domain"/>
    <property type="match status" value="1"/>
</dbReference>
<evidence type="ECO:0000256" key="3">
    <source>
        <dbReference type="ARBA" id="ARBA00022475"/>
    </source>
</evidence>
<dbReference type="InterPro" id="IPR009722">
    <property type="entry name" value="YjiK/CarP"/>
</dbReference>
<comment type="caution">
    <text evidence="6">The sequence shown here is derived from an EMBL/GenBank/DDBJ whole genome shotgun (WGS) entry which is preliminary data.</text>
</comment>
<feature type="signal peptide" evidence="5">
    <location>
        <begin position="1"/>
        <end position="22"/>
    </location>
</feature>
<evidence type="ECO:0000256" key="5">
    <source>
        <dbReference type="SAM" id="SignalP"/>
    </source>
</evidence>
<name>A0A841KIB8_9GAMM</name>
<organism evidence="6 7">
    <name type="scientific">Oleiagrimonas soli</name>
    <dbReference type="NCBI Taxonomy" id="1543381"/>
    <lineage>
        <taxon>Bacteria</taxon>
        <taxon>Pseudomonadati</taxon>
        <taxon>Pseudomonadota</taxon>
        <taxon>Gammaproteobacteria</taxon>
        <taxon>Lysobacterales</taxon>
        <taxon>Rhodanobacteraceae</taxon>
        <taxon>Oleiagrimonas</taxon>
    </lineage>
</organism>
<comment type="similarity">
    <text evidence="2">Belongs to the YjiK family.</text>
</comment>
<keyword evidence="5" id="KW-0732">Signal</keyword>
<evidence type="ECO:0000256" key="2">
    <source>
        <dbReference type="ARBA" id="ARBA00009852"/>
    </source>
</evidence>